<keyword evidence="4" id="KW-1185">Reference proteome</keyword>
<dbReference type="GeneID" id="87581828"/>
<dbReference type="SMART" id="SM00257">
    <property type="entry name" value="LysM"/>
    <property type="match status" value="1"/>
</dbReference>
<dbReference type="Pfam" id="PF01476">
    <property type="entry name" value="LysM"/>
    <property type="match status" value="1"/>
</dbReference>
<dbReference type="Gene3D" id="3.10.350.10">
    <property type="entry name" value="LysM domain"/>
    <property type="match status" value="1"/>
</dbReference>
<evidence type="ECO:0000256" key="1">
    <source>
        <dbReference type="SAM" id="Phobius"/>
    </source>
</evidence>
<dbReference type="EMBL" id="ACWF01000028">
    <property type="protein sequence ID" value="EHL79167.1"/>
    <property type="molecule type" value="Genomic_DNA"/>
</dbReference>
<dbReference type="PROSITE" id="PS51782">
    <property type="entry name" value="LYSM"/>
    <property type="match status" value="1"/>
</dbReference>
<dbReference type="Proteomes" id="UP000011747">
    <property type="component" value="Unassembled WGS sequence"/>
</dbReference>
<proteinExistence type="predicted"/>
<evidence type="ECO:0000313" key="3">
    <source>
        <dbReference type="EMBL" id="EHL79167.1"/>
    </source>
</evidence>
<keyword evidence="1" id="KW-0812">Transmembrane</keyword>
<feature type="transmembrane region" description="Helical" evidence="1">
    <location>
        <begin position="12"/>
        <end position="30"/>
    </location>
</feature>
<reference evidence="3 4" key="1">
    <citation type="submission" date="2011-09" db="EMBL/GenBank/DDBJ databases">
        <title>The Genome Sequence of Bacillus smithii 7_3_47FAA.</title>
        <authorList>
            <consortium name="The Broad Institute Genome Sequencing Platform"/>
            <person name="Earl A."/>
            <person name="Ward D."/>
            <person name="Feldgarden M."/>
            <person name="Gevers D."/>
            <person name="Daigneault M."/>
            <person name="Strauss J."/>
            <person name="Allen-Vercoe E."/>
            <person name="Young S.K."/>
            <person name="Zeng Q."/>
            <person name="Gargeya S."/>
            <person name="Fitzgerald M."/>
            <person name="Haas B."/>
            <person name="Abouelleil A."/>
            <person name="Alvarado L."/>
            <person name="Arachchi H.M."/>
            <person name="Berlin A."/>
            <person name="Brown A."/>
            <person name="Chapman S.B."/>
            <person name="Chen Z."/>
            <person name="Dunbar C."/>
            <person name="Freedman E."/>
            <person name="Gearin G."/>
            <person name="Goldberg J."/>
            <person name="Griggs A."/>
            <person name="Gujja S."/>
            <person name="Heiman D."/>
            <person name="Howarth C."/>
            <person name="Larson L."/>
            <person name="Lui A."/>
            <person name="MacDonald P.J.P."/>
            <person name="Montmayeur A."/>
            <person name="Murphy C."/>
            <person name="Neiman D."/>
            <person name="Pearson M."/>
            <person name="Priest M."/>
            <person name="Roberts A."/>
            <person name="Saif S."/>
            <person name="Shea T."/>
            <person name="Shenoy N."/>
            <person name="Sisk P."/>
            <person name="Stolte C."/>
            <person name="Sykes S."/>
            <person name="Wortman J."/>
            <person name="Nusbaum C."/>
            <person name="Birren B."/>
        </authorList>
    </citation>
    <scope>NUCLEOTIDE SEQUENCE [LARGE SCALE GENOMIC DNA]</scope>
    <source>
        <strain evidence="3 4">7_3_47FAA</strain>
    </source>
</reference>
<dbReference type="AlphaFoldDB" id="G9QIA1"/>
<dbReference type="InterPro" id="IPR018392">
    <property type="entry name" value="LysM"/>
</dbReference>
<dbReference type="CDD" id="cd00118">
    <property type="entry name" value="LysM"/>
    <property type="match status" value="1"/>
</dbReference>
<dbReference type="HOGENOM" id="CLU_136034_4_0_9"/>
<accession>G9QIA1</accession>
<dbReference type="InterPro" id="IPR036779">
    <property type="entry name" value="LysM_dom_sf"/>
</dbReference>
<protein>
    <recommendedName>
        <fullName evidence="2">LysM domain-containing protein</fullName>
    </recommendedName>
</protein>
<sequence length="104" mass="12137">MIKWVWKNYRFAIILVIVSVLSGLFIIGQMTKEPNYQKIVVHEGDSLWSIAMKYGDHHNMDYNEFVKWVEQKNHLASPVIKPGDKIIIPVTAVNKKHQVAYKEE</sequence>
<evidence type="ECO:0000259" key="2">
    <source>
        <dbReference type="PROSITE" id="PS51782"/>
    </source>
</evidence>
<dbReference type="PATRIC" id="fig|665952.3.peg.684"/>
<keyword evidence="1" id="KW-0472">Membrane</keyword>
<organism evidence="3 4">
    <name type="scientific">Bacillus smithii 7_3_47FAA</name>
    <dbReference type="NCBI Taxonomy" id="665952"/>
    <lineage>
        <taxon>Bacteria</taxon>
        <taxon>Bacillati</taxon>
        <taxon>Bacillota</taxon>
        <taxon>Bacilli</taxon>
        <taxon>Bacillales</taxon>
        <taxon>Bacillaceae</taxon>
        <taxon>Bacillus</taxon>
    </lineage>
</organism>
<evidence type="ECO:0000313" key="4">
    <source>
        <dbReference type="Proteomes" id="UP000011747"/>
    </source>
</evidence>
<dbReference type="RefSeq" id="WP_003352959.1">
    <property type="nucleotide sequence ID" value="NZ_JH414742.1"/>
</dbReference>
<feature type="domain" description="LysM" evidence="2">
    <location>
        <begin position="37"/>
        <end position="88"/>
    </location>
</feature>
<keyword evidence="1" id="KW-1133">Transmembrane helix</keyword>
<comment type="caution">
    <text evidence="3">The sequence shown here is derived from an EMBL/GenBank/DDBJ whole genome shotgun (WGS) entry which is preliminary data.</text>
</comment>
<gene>
    <name evidence="3" type="ORF">HMPREF1015_01465</name>
</gene>
<name>G9QIA1_9BACI</name>
<dbReference type="SUPFAM" id="SSF54106">
    <property type="entry name" value="LysM domain"/>
    <property type="match status" value="1"/>
</dbReference>